<sequence length="784" mass="86688" precursor="true">MFRSLIVCCLALFVTRAGVANEVLEADLLVVGGTEAGVAAAVQAARCGVRRIVLVSDIDMLGGQFCAEGVGAIDEWTTYKAKRVEFPRSGTFSEIIDRVHAWNGKRFGFIRPGNGFCSSETIEPAGAARIFEDWINPYNEANSGQIEIRRSLRPTAVQLEKGAIRRVVFESRDGQSSGCEVQARLTIDATDWGDVIRLSGAKYAAGPDLRSRFDEPNAPDGPLGIDRNEMNPISYCLVLRETSRDATIDQPAGYDERTYLGTSNATTADFKQLGWPPKAQQMDVPAFVATSYPEGVYSAQVSIYTHRRLVDAKHLQLGENKETILVNWPTQDYPLYDYPQRVVDHLEATEKGASLKNIVDMTYAQRQIVFDDAKLHALGMLYHLQTAVQKKLDPKQIDFRRLELVSDFGTPDHLPPKPYVREGLRLESLYMLREGDLRMQRDEPRWARHMAADSVFAFQFNIDFHPTRRVFLKDDRSQPWVNVHTANRNWSTHTDRACFPLRSLIPVEINGLLGASKNLGVSSIVSSAVRLHGQMMLSGQAAGTVAAHCLREEIQPRALAADPKQIRALQLALVRGVEGKPGVLLWPYQDLRADDLHFEAANMLAVLGVYRVEDDVDFAPFAPVSRADLAVALTRARRLLAKAPDWAAAETTSFPDVPKSDSRAANIESLRAWGAKLNAAEPFAPNQTADWKTLHSWMAALGMNPSGGLSARGGLPLTRAELVQHVWLAIRGRIEDAPLPDGFLQPGHDADGDGREDREDPLPLDRNNNSLPDLLDPAPVPAAK</sequence>
<dbReference type="Pfam" id="PF12831">
    <property type="entry name" value="FAD_oxidored"/>
    <property type="match status" value="1"/>
</dbReference>
<dbReference type="Proteomes" id="UP000315017">
    <property type="component" value="Chromosome"/>
</dbReference>
<evidence type="ECO:0000256" key="7">
    <source>
        <dbReference type="SAM" id="SignalP"/>
    </source>
</evidence>
<dbReference type="RefSeq" id="WP_145090723.1">
    <property type="nucleotide sequence ID" value="NZ_CP036274.1"/>
</dbReference>
<feature type="signal peptide" evidence="7">
    <location>
        <begin position="1"/>
        <end position="19"/>
    </location>
</feature>
<name>A0A517YDX6_9BACT</name>
<dbReference type="GO" id="GO:0046872">
    <property type="term" value="F:metal ion binding"/>
    <property type="evidence" value="ECO:0007669"/>
    <property type="project" value="UniProtKB-KW"/>
</dbReference>
<keyword evidence="2" id="KW-0479">Metal-binding</keyword>
<accession>A0A517YDX6</accession>
<feature type="compositionally biased region" description="Low complexity" evidence="6">
    <location>
        <begin position="771"/>
        <end position="784"/>
    </location>
</feature>
<evidence type="ECO:0000313" key="9">
    <source>
        <dbReference type="Proteomes" id="UP000315017"/>
    </source>
</evidence>
<evidence type="ECO:0000256" key="4">
    <source>
        <dbReference type="ARBA" id="ARBA00023004"/>
    </source>
</evidence>
<dbReference type="GO" id="GO:0051539">
    <property type="term" value="F:4 iron, 4 sulfur cluster binding"/>
    <property type="evidence" value="ECO:0007669"/>
    <property type="project" value="UniProtKB-KW"/>
</dbReference>
<dbReference type="Gene3D" id="3.50.50.60">
    <property type="entry name" value="FAD/NAD(P)-binding domain"/>
    <property type="match status" value="1"/>
</dbReference>
<dbReference type="KEGG" id="aagg:ETAA8_35380"/>
<dbReference type="OrthoDB" id="223453at2"/>
<feature type="chain" id="PRO_5021902199" evidence="7">
    <location>
        <begin position="20"/>
        <end position="784"/>
    </location>
</feature>
<dbReference type="AlphaFoldDB" id="A0A517YDX6"/>
<keyword evidence="1" id="KW-0004">4Fe-4S</keyword>
<keyword evidence="3" id="KW-0560">Oxidoreductase</keyword>
<organism evidence="8 9">
    <name type="scientific">Anatilimnocola aggregata</name>
    <dbReference type="NCBI Taxonomy" id="2528021"/>
    <lineage>
        <taxon>Bacteria</taxon>
        <taxon>Pseudomonadati</taxon>
        <taxon>Planctomycetota</taxon>
        <taxon>Planctomycetia</taxon>
        <taxon>Pirellulales</taxon>
        <taxon>Pirellulaceae</taxon>
        <taxon>Anatilimnocola</taxon>
    </lineage>
</organism>
<evidence type="ECO:0000256" key="2">
    <source>
        <dbReference type="ARBA" id="ARBA00022723"/>
    </source>
</evidence>
<dbReference type="EMBL" id="CP036274">
    <property type="protein sequence ID" value="QDU28438.1"/>
    <property type="molecule type" value="Genomic_DNA"/>
</dbReference>
<dbReference type="SUPFAM" id="SSF51905">
    <property type="entry name" value="FAD/NAD(P)-binding domain"/>
    <property type="match status" value="1"/>
</dbReference>
<evidence type="ECO:0000313" key="8">
    <source>
        <dbReference type="EMBL" id="QDU28438.1"/>
    </source>
</evidence>
<keyword evidence="9" id="KW-1185">Reference proteome</keyword>
<evidence type="ECO:0000256" key="1">
    <source>
        <dbReference type="ARBA" id="ARBA00022485"/>
    </source>
</evidence>
<protein>
    <submittedName>
        <fullName evidence="8">FAD dependent oxidoreductase</fullName>
    </submittedName>
</protein>
<evidence type="ECO:0000256" key="3">
    <source>
        <dbReference type="ARBA" id="ARBA00023002"/>
    </source>
</evidence>
<keyword evidence="5" id="KW-0411">Iron-sulfur</keyword>
<feature type="region of interest" description="Disordered" evidence="6">
    <location>
        <begin position="738"/>
        <end position="784"/>
    </location>
</feature>
<reference evidence="8 9" key="1">
    <citation type="submission" date="2019-02" db="EMBL/GenBank/DDBJ databases">
        <title>Deep-cultivation of Planctomycetes and their phenomic and genomic characterization uncovers novel biology.</title>
        <authorList>
            <person name="Wiegand S."/>
            <person name="Jogler M."/>
            <person name="Boedeker C."/>
            <person name="Pinto D."/>
            <person name="Vollmers J."/>
            <person name="Rivas-Marin E."/>
            <person name="Kohn T."/>
            <person name="Peeters S.H."/>
            <person name="Heuer A."/>
            <person name="Rast P."/>
            <person name="Oberbeckmann S."/>
            <person name="Bunk B."/>
            <person name="Jeske O."/>
            <person name="Meyerdierks A."/>
            <person name="Storesund J.E."/>
            <person name="Kallscheuer N."/>
            <person name="Luecker S."/>
            <person name="Lage O.M."/>
            <person name="Pohl T."/>
            <person name="Merkel B.J."/>
            <person name="Hornburger P."/>
            <person name="Mueller R.-W."/>
            <person name="Bruemmer F."/>
            <person name="Labrenz M."/>
            <person name="Spormann A.M."/>
            <person name="Op den Camp H."/>
            <person name="Overmann J."/>
            <person name="Amann R."/>
            <person name="Jetten M.S.M."/>
            <person name="Mascher T."/>
            <person name="Medema M.H."/>
            <person name="Devos D.P."/>
            <person name="Kaster A.-K."/>
            <person name="Ovreas L."/>
            <person name="Rohde M."/>
            <person name="Galperin M.Y."/>
            <person name="Jogler C."/>
        </authorList>
    </citation>
    <scope>NUCLEOTIDE SEQUENCE [LARGE SCALE GENOMIC DNA]</scope>
    <source>
        <strain evidence="8 9">ETA_A8</strain>
    </source>
</reference>
<proteinExistence type="predicted"/>
<dbReference type="InterPro" id="IPR036188">
    <property type="entry name" value="FAD/NAD-bd_sf"/>
</dbReference>
<gene>
    <name evidence="8" type="ORF">ETAA8_35380</name>
</gene>
<dbReference type="PANTHER" id="PTHR43498">
    <property type="entry name" value="FERREDOXIN:COB-COM HETERODISULFIDE REDUCTASE SUBUNIT A"/>
    <property type="match status" value="1"/>
</dbReference>
<feature type="compositionally biased region" description="Basic and acidic residues" evidence="6">
    <location>
        <begin position="748"/>
        <end position="763"/>
    </location>
</feature>
<keyword evidence="4" id="KW-0408">Iron</keyword>
<dbReference type="InterPro" id="IPR039650">
    <property type="entry name" value="HdrA-like"/>
</dbReference>
<dbReference type="GO" id="GO:0016491">
    <property type="term" value="F:oxidoreductase activity"/>
    <property type="evidence" value="ECO:0007669"/>
    <property type="project" value="UniProtKB-KW"/>
</dbReference>
<keyword evidence="7" id="KW-0732">Signal</keyword>
<dbReference type="PANTHER" id="PTHR43498:SF1">
    <property type="entry name" value="COB--COM HETERODISULFIDE REDUCTASE IRON-SULFUR SUBUNIT A"/>
    <property type="match status" value="1"/>
</dbReference>
<evidence type="ECO:0000256" key="5">
    <source>
        <dbReference type="ARBA" id="ARBA00023014"/>
    </source>
</evidence>
<evidence type="ECO:0000256" key="6">
    <source>
        <dbReference type="SAM" id="MobiDB-lite"/>
    </source>
</evidence>